<dbReference type="Proteomes" id="UP000789595">
    <property type="component" value="Unassembled WGS sequence"/>
</dbReference>
<protein>
    <submittedName>
        <fullName evidence="1">Uncharacterized protein</fullName>
    </submittedName>
</protein>
<accession>A0A8J2STX8</accession>
<sequence>MMCSLIKGVTAFMAWTMSPPRWTLAVRYCAQSDELRNTRSSLCPLMMTTDGFQTLFSVRKEHRARHSICTTPCMLCAGASACVWERQASAPRGGGTAAVAESACGSPPRCIRISRCMASGSCAQTAGGRRRRGPRAQVEAVEAPALFLRRRRRRLGGRRRGDGQPEEVEGARWLRHGREHRRRIGRRLEQAGHSGRRRRWGRRVERARHLGLWL</sequence>
<name>A0A8J2STX8_9STRA</name>
<organism evidence="1 2">
    <name type="scientific">Pelagomonas calceolata</name>
    <dbReference type="NCBI Taxonomy" id="35677"/>
    <lineage>
        <taxon>Eukaryota</taxon>
        <taxon>Sar</taxon>
        <taxon>Stramenopiles</taxon>
        <taxon>Ochrophyta</taxon>
        <taxon>Pelagophyceae</taxon>
        <taxon>Pelagomonadales</taxon>
        <taxon>Pelagomonadaceae</taxon>
        <taxon>Pelagomonas</taxon>
    </lineage>
</organism>
<gene>
    <name evidence="1" type="ORF">PECAL_4P08650</name>
</gene>
<comment type="caution">
    <text evidence="1">The sequence shown here is derived from an EMBL/GenBank/DDBJ whole genome shotgun (WGS) entry which is preliminary data.</text>
</comment>
<evidence type="ECO:0000313" key="1">
    <source>
        <dbReference type="EMBL" id="CAH0373647.1"/>
    </source>
</evidence>
<keyword evidence="2" id="KW-1185">Reference proteome</keyword>
<dbReference type="EMBL" id="CAKKNE010000004">
    <property type="protein sequence ID" value="CAH0373647.1"/>
    <property type="molecule type" value="Genomic_DNA"/>
</dbReference>
<reference evidence="1" key="1">
    <citation type="submission" date="2021-11" db="EMBL/GenBank/DDBJ databases">
        <authorList>
            <consortium name="Genoscope - CEA"/>
            <person name="William W."/>
        </authorList>
    </citation>
    <scope>NUCLEOTIDE SEQUENCE</scope>
</reference>
<proteinExistence type="predicted"/>
<evidence type="ECO:0000313" key="2">
    <source>
        <dbReference type="Proteomes" id="UP000789595"/>
    </source>
</evidence>
<dbReference type="AlphaFoldDB" id="A0A8J2STX8"/>